<dbReference type="InterPro" id="IPR025496">
    <property type="entry name" value="DUF4387"/>
</dbReference>
<dbReference type="EMBL" id="CP020814">
    <property type="protein sequence ID" value="ARK29978.1"/>
    <property type="molecule type" value="Genomic_DNA"/>
</dbReference>
<evidence type="ECO:0000259" key="1">
    <source>
        <dbReference type="Pfam" id="PF14330"/>
    </source>
</evidence>
<dbReference type="KEGG" id="bkw:BkAM31D_08955"/>
<dbReference type="STRING" id="199441.BkAM31D_08955"/>
<gene>
    <name evidence="2" type="ORF">BkAM31D_08955</name>
</gene>
<protein>
    <recommendedName>
        <fullName evidence="1">DUF4387 domain-containing protein</fullName>
    </recommendedName>
</protein>
<evidence type="ECO:0000313" key="2">
    <source>
        <dbReference type="EMBL" id="ARK29978.1"/>
    </source>
</evidence>
<sequence>MSIPISDVVQIIRSKNAGPFEITFDLIFKSKESFEKVLQLEVFTRERIASLYRIKPEDVLCIASYPPALALKITIARRKPSGGIGETDTFGAQQHAPLLDVTIPAER</sequence>
<dbReference type="RefSeq" id="WP_066152061.1">
    <property type="nucleotide sequence ID" value="NZ_CP020814.1"/>
</dbReference>
<reference evidence="2 3" key="1">
    <citation type="submission" date="2017-04" db="EMBL/GenBank/DDBJ databases">
        <title>Bacillus krulwichiae AM31D Genome sequencing and assembly.</title>
        <authorList>
            <person name="Krulwich T.A."/>
            <person name="Anastor L."/>
            <person name="Ehrlich R."/>
            <person name="Ehrlich G.D."/>
            <person name="Janto B."/>
        </authorList>
    </citation>
    <scope>NUCLEOTIDE SEQUENCE [LARGE SCALE GENOMIC DNA]</scope>
    <source>
        <strain evidence="2 3">AM31D</strain>
    </source>
</reference>
<accession>A0A1X9M992</accession>
<feature type="domain" description="DUF4387" evidence="1">
    <location>
        <begin position="5"/>
        <end position="101"/>
    </location>
</feature>
<dbReference type="AlphaFoldDB" id="A0A1X9M992"/>
<organism evidence="2 3">
    <name type="scientific">Halalkalibacter krulwichiae</name>
    <dbReference type="NCBI Taxonomy" id="199441"/>
    <lineage>
        <taxon>Bacteria</taxon>
        <taxon>Bacillati</taxon>
        <taxon>Bacillota</taxon>
        <taxon>Bacilli</taxon>
        <taxon>Bacillales</taxon>
        <taxon>Bacillaceae</taxon>
        <taxon>Halalkalibacter</taxon>
    </lineage>
</organism>
<dbReference type="Proteomes" id="UP000193006">
    <property type="component" value="Chromosome"/>
</dbReference>
<keyword evidence="3" id="KW-1185">Reference proteome</keyword>
<name>A0A1X9M992_9BACI</name>
<dbReference type="Pfam" id="PF14330">
    <property type="entry name" value="DUF4387"/>
    <property type="match status" value="1"/>
</dbReference>
<evidence type="ECO:0000313" key="3">
    <source>
        <dbReference type="Proteomes" id="UP000193006"/>
    </source>
</evidence>
<proteinExistence type="predicted"/>